<dbReference type="Gramene" id="ONIVA12G08470.1">
    <property type="protein sequence ID" value="ONIVA12G08470.1"/>
    <property type="gene ID" value="ONIVA12G08470"/>
</dbReference>
<reference evidence="7" key="2">
    <citation type="submission" date="2018-04" db="EMBL/GenBank/DDBJ databases">
        <title>OnivRS2 (Oryza nivara Reference Sequence Version 2).</title>
        <authorList>
            <person name="Zhang J."/>
            <person name="Kudrna D."/>
            <person name="Lee S."/>
            <person name="Talag J."/>
            <person name="Rajasekar S."/>
            <person name="Welchert J."/>
            <person name="Hsing Y.-I."/>
            <person name="Wing R.A."/>
        </authorList>
    </citation>
    <scope>NUCLEOTIDE SEQUENCE [LARGE SCALE GENOMIC DNA]</scope>
    <source>
        <strain evidence="7">SL10</strain>
    </source>
</reference>
<dbReference type="AlphaFoldDB" id="A0A0E0J910"/>
<keyword evidence="5" id="KW-0539">Nucleus</keyword>
<evidence type="ECO:0000256" key="5">
    <source>
        <dbReference type="ARBA" id="ARBA00023242"/>
    </source>
</evidence>
<dbReference type="eggNOG" id="ENOG502R4SG">
    <property type="taxonomic scope" value="Eukaryota"/>
</dbReference>
<keyword evidence="8" id="KW-1185">Reference proteome</keyword>
<dbReference type="InterPro" id="IPR015300">
    <property type="entry name" value="DNA-bd_pseudobarrel_sf"/>
</dbReference>
<evidence type="ECO:0000256" key="4">
    <source>
        <dbReference type="ARBA" id="ARBA00023163"/>
    </source>
</evidence>
<feature type="region of interest" description="Disordered" evidence="6">
    <location>
        <begin position="20"/>
        <end position="62"/>
    </location>
</feature>
<proteinExistence type="predicted"/>
<evidence type="ECO:0000313" key="7">
    <source>
        <dbReference type="EnsemblPlants" id="ONIVA12G08470.1"/>
    </source>
</evidence>
<evidence type="ECO:0000256" key="2">
    <source>
        <dbReference type="ARBA" id="ARBA00023015"/>
    </source>
</evidence>
<dbReference type="GO" id="GO:0005634">
    <property type="term" value="C:nucleus"/>
    <property type="evidence" value="ECO:0007669"/>
    <property type="project" value="UniProtKB-SubCell"/>
</dbReference>
<feature type="compositionally biased region" description="Basic residues" evidence="6">
    <location>
        <begin position="21"/>
        <end position="37"/>
    </location>
</feature>
<dbReference type="OMA" id="TITRNWS"/>
<reference evidence="7" key="1">
    <citation type="submission" date="2015-04" db="UniProtKB">
        <authorList>
            <consortium name="EnsemblPlants"/>
        </authorList>
    </citation>
    <scope>IDENTIFICATION</scope>
    <source>
        <strain evidence="7">SL10</strain>
    </source>
</reference>
<dbReference type="Gene3D" id="2.40.330.10">
    <property type="entry name" value="DNA-binding pseudobarrel domain"/>
    <property type="match status" value="1"/>
</dbReference>
<dbReference type="HOGENOM" id="CLU_1317279_0_0_1"/>
<dbReference type="EnsemblPlants" id="ONIVA12G08470.1">
    <property type="protein sequence ID" value="ONIVA12G08470.1"/>
    <property type="gene ID" value="ONIVA12G08470"/>
</dbReference>
<evidence type="ECO:0000313" key="8">
    <source>
        <dbReference type="Proteomes" id="UP000006591"/>
    </source>
</evidence>
<accession>A0A0E0J910</accession>
<dbReference type="GO" id="GO:0003677">
    <property type="term" value="F:DNA binding"/>
    <property type="evidence" value="ECO:0007669"/>
    <property type="project" value="UniProtKB-KW"/>
</dbReference>
<sequence>MYHSKSAIQVLSPSRNLSICSKKRHGAGGRRRGRRRSLGPGAGGRSAPGEAVGRRGSRRLYSPGGGFQDNTFSGFDKYCWYGNDVTLTRSMQQQLAHIAAVNLPKIPLFHCTLKKTCVEKGKMTFSTVFSLRYLLKHIDSSKMDNLMVSMHGSIDTYLMKLMKSQDDRALITTGWNRLVDADPFMMDDVCVFQFTQIDDLLSLTIHVLN</sequence>
<protein>
    <submittedName>
        <fullName evidence="7">Uncharacterized protein</fullName>
    </submittedName>
</protein>
<evidence type="ECO:0000256" key="3">
    <source>
        <dbReference type="ARBA" id="ARBA00023125"/>
    </source>
</evidence>
<organism evidence="7">
    <name type="scientific">Oryza nivara</name>
    <name type="common">Indian wild rice</name>
    <name type="synonym">Oryza sativa f. spontanea</name>
    <dbReference type="NCBI Taxonomy" id="4536"/>
    <lineage>
        <taxon>Eukaryota</taxon>
        <taxon>Viridiplantae</taxon>
        <taxon>Streptophyta</taxon>
        <taxon>Embryophyta</taxon>
        <taxon>Tracheophyta</taxon>
        <taxon>Spermatophyta</taxon>
        <taxon>Magnoliopsida</taxon>
        <taxon>Liliopsida</taxon>
        <taxon>Poales</taxon>
        <taxon>Poaceae</taxon>
        <taxon>BOP clade</taxon>
        <taxon>Oryzoideae</taxon>
        <taxon>Oryzeae</taxon>
        <taxon>Oryzinae</taxon>
        <taxon>Oryza</taxon>
    </lineage>
</organism>
<name>A0A0E0J910_ORYNI</name>
<dbReference type="SUPFAM" id="SSF101936">
    <property type="entry name" value="DNA-binding pseudobarrel domain"/>
    <property type="match status" value="1"/>
</dbReference>
<keyword evidence="3" id="KW-0238">DNA-binding</keyword>
<evidence type="ECO:0000256" key="6">
    <source>
        <dbReference type="SAM" id="MobiDB-lite"/>
    </source>
</evidence>
<keyword evidence="4" id="KW-0804">Transcription</keyword>
<comment type="subcellular location">
    <subcellularLocation>
        <location evidence="1">Nucleus</location>
    </subcellularLocation>
</comment>
<dbReference type="Proteomes" id="UP000006591">
    <property type="component" value="Chromosome 12"/>
</dbReference>
<keyword evidence="2" id="KW-0805">Transcription regulation</keyword>
<evidence type="ECO:0000256" key="1">
    <source>
        <dbReference type="ARBA" id="ARBA00004123"/>
    </source>
</evidence>